<accession>A0A9W9Q7U6</accession>
<feature type="compositionally biased region" description="Polar residues" evidence="1">
    <location>
        <begin position="232"/>
        <end position="244"/>
    </location>
</feature>
<reference evidence="2" key="2">
    <citation type="journal article" date="2023" name="IMA Fungus">
        <title>Comparative genomic study of the Penicillium genus elucidates a diverse pangenome and 15 lateral gene transfer events.</title>
        <authorList>
            <person name="Petersen C."/>
            <person name="Sorensen T."/>
            <person name="Nielsen M.R."/>
            <person name="Sondergaard T.E."/>
            <person name="Sorensen J.L."/>
            <person name="Fitzpatrick D.A."/>
            <person name="Frisvad J.C."/>
            <person name="Nielsen K.L."/>
        </authorList>
    </citation>
    <scope>NUCLEOTIDE SEQUENCE</scope>
    <source>
        <strain evidence="2">IBT 21472</strain>
    </source>
</reference>
<feature type="region of interest" description="Disordered" evidence="1">
    <location>
        <begin position="1"/>
        <end position="112"/>
    </location>
</feature>
<evidence type="ECO:0000313" key="3">
    <source>
        <dbReference type="Proteomes" id="UP001147746"/>
    </source>
</evidence>
<name>A0A9W9Q7U6_9EURO</name>
<feature type="compositionally biased region" description="Polar residues" evidence="1">
    <location>
        <begin position="19"/>
        <end position="35"/>
    </location>
</feature>
<feature type="compositionally biased region" description="Basic and acidic residues" evidence="1">
    <location>
        <begin position="204"/>
        <end position="213"/>
    </location>
</feature>
<proteinExistence type="predicted"/>
<feature type="compositionally biased region" description="Polar residues" evidence="1">
    <location>
        <begin position="66"/>
        <end position="76"/>
    </location>
</feature>
<dbReference type="OrthoDB" id="10405839at2759"/>
<feature type="compositionally biased region" description="Basic and acidic residues" evidence="1">
    <location>
        <begin position="1"/>
        <end position="14"/>
    </location>
</feature>
<evidence type="ECO:0000313" key="2">
    <source>
        <dbReference type="EMBL" id="KAJ5324792.1"/>
    </source>
</evidence>
<feature type="compositionally biased region" description="Basic and acidic residues" evidence="1">
    <location>
        <begin position="250"/>
        <end position="262"/>
    </location>
</feature>
<organism evidence="2 3">
    <name type="scientific">Penicillium atrosanguineum</name>
    <dbReference type="NCBI Taxonomy" id="1132637"/>
    <lineage>
        <taxon>Eukaryota</taxon>
        <taxon>Fungi</taxon>
        <taxon>Dikarya</taxon>
        <taxon>Ascomycota</taxon>
        <taxon>Pezizomycotina</taxon>
        <taxon>Eurotiomycetes</taxon>
        <taxon>Eurotiomycetidae</taxon>
        <taxon>Eurotiales</taxon>
        <taxon>Aspergillaceae</taxon>
        <taxon>Penicillium</taxon>
    </lineage>
</organism>
<dbReference type="AlphaFoldDB" id="A0A9W9Q7U6"/>
<reference evidence="2" key="1">
    <citation type="submission" date="2022-12" db="EMBL/GenBank/DDBJ databases">
        <authorList>
            <person name="Petersen C."/>
        </authorList>
    </citation>
    <scope>NUCLEOTIDE SEQUENCE</scope>
    <source>
        <strain evidence="2">IBT 21472</strain>
    </source>
</reference>
<dbReference type="Proteomes" id="UP001147746">
    <property type="component" value="Unassembled WGS sequence"/>
</dbReference>
<feature type="region of interest" description="Disordered" evidence="1">
    <location>
        <begin position="204"/>
        <end position="262"/>
    </location>
</feature>
<gene>
    <name evidence="2" type="ORF">N7476_003392</name>
</gene>
<dbReference type="EMBL" id="JAPZBO010000002">
    <property type="protein sequence ID" value="KAJ5324792.1"/>
    <property type="molecule type" value="Genomic_DNA"/>
</dbReference>
<keyword evidence="3" id="KW-1185">Reference proteome</keyword>
<protein>
    <submittedName>
        <fullName evidence="2">Uncharacterized protein</fullName>
    </submittedName>
</protein>
<sequence length="262" mass="30191">MESPRSDDGGERPVRKQLSKATIDSTPQDSTQENTSGRKRSFEESRDAAEYHTEDGQIRKKRSREGTPNSPEQKQAGSKDESAGPQESEEQNILDHSKKSPGPHQADDLPECDGYPWTKVLEEREMLSGRLWHEVLHHGKLLRYYENCYGEYVDGFNASKHALKLQEKIMDKREQSAAQREEMAMCREKAAAIHEKFVQNREKKVQRREHEPLNETVTVNFAGTPSPEHWETSASENNSESQGNWDWESQYEHEEKILDEHG</sequence>
<evidence type="ECO:0000256" key="1">
    <source>
        <dbReference type="SAM" id="MobiDB-lite"/>
    </source>
</evidence>
<feature type="compositionally biased region" description="Basic and acidic residues" evidence="1">
    <location>
        <begin position="40"/>
        <end position="58"/>
    </location>
</feature>
<comment type="caution">
    <text evidence="2">The sequence shown here is derived from an EMBL/GenBank/DDBJ whole genome shotgun (WGS) entry which is preliminary data.</text>
</comment>